<reference evidence="4 5" key="1">
    <citation type="journal article" date="2017" name="Nat. Ecol. Evol.">
        <title>Scallop genome provides insights into evolution of bilaterian karyotype and development.</title>
        <authorList>
            <person name="Wang S."/>
            <person name="Zhang J."/>
            <person name="Jiao W."/>
            <person name="Li J."/>
            <person name="Xun X."/>
            <person name="Sun Y."/>
            <person name="Guo X."/>
            <person name="Huan P."/>
            <person name="Dong B."/>
            <person name="Zhang L."/>
            <person name="Hu X."/>
            <person name="Sun X."/>
            <person name="Wang J."/>
            <person name="Zhao C."/>
            <person name="Wang Y."/>
            <person name="Wang D."/>
            <person name="Huang X."/>
            <person name="Wang R."/>
            <person name="Lv J."/>
            <person name="Li Y."/>
            <person name="Zhang Z."/>
            <person name="Liu B."/>
            <person name="Lu W."/>
            <person name="Hui Y."/>
            <person name="Liang J."/>
            <person name="Zhou Z."/>
            <person name="Hou R."/>
            <person name="Li X."/>
            <person name="Liu Y."/>
            <person name="Li H."/>
            <person name="Ning X."/>
            <person name="Lin Y."/>
            <person name="Zhao L."/>
            <person name="Xing Q."/>
            <person name="Dou J."/>
            <person name="Li Y."/>
            <person name="Mao J."/>
            <person name="Guo H."/>
            <person name="Dou H."/>
            <person name="Li T."/>
            <person name="Mu C."/>
            <person name="Jiang W."/>
            <person name="Fu Q."/>
            <person name="Fu X."/>
            <person name="Miao Y."/>
            <person name="Liu J."/>
            <person name="Yu Q."/>
            <person name="Li R."/>
            <person name="Liao H."/>
            <person name="Li X."/>
            <person name="Kong Y."/>
            <person name="Jiang Z."/>
            <person name="Chourrout D."/>
            <person name="Li R."/>
            <person name="Bao Z."/>
        </authorList>
    </citation>
    <scope>NUCLEOTIDE SEQUENCE [LARGE SCALE GENOMIC DNA]</scope>
    <source>
        <strain evidence="4 5">PY_sf001</strain>
    </source>
</reference>
<dbReference type="EMBL" id="NEDP02000107">
    <property type="protein sequence ID" value="OWF56693.1"/>
    <property type="molecule type" value="Genomic_DNA"/>
</dbReference>
<keyword evidence="1" id="KW-1133">Transmembrane helix</keyword>
<keyword evidence="1" id="KW-0812">Transmembrane</keyword>
<dbReference type="OrthoDB" id="6247498at2759"/>
<organism evidence="4 5">
    <name type="scientific">Mizuhopecten yessoensis</name>
    <name type="common">Japanese scallop</name>
    <name type="synonym">Patinopecten yessoensis</name>
    <dbReference type="NCBI Taxonomy" id="6573"/>
    <lineage>
        <taxon>Eukaryota</taxon>
        <taxon>Metazoa</taxon>
        <taxon>Spiralia</taxon>
        <taxon>Lophotrochozoa</taxon>
        <taxon>Mollusca</taxon>
        <taxon>Bivalvia</taxon>
        <taxon>Autobranchia</taxon>
        <taxon>Pteriomorphia</taxon>
        <taxon>Pectinida</taxon>
        <taxon>Pectinoidea</taxon>
        <taxon>Pectinidae</taxon>
        <taxon>Mizuhopecten</taxon>
    </lineage>
</organism>
<feature type="signal peptide" evidence="2">
    <location>
        <begin position="1"/>
        <end position="24"/>
    </location>
</feature>
<evidence type="ECO:0000256" key="1">
    <source>
        <dbReference type="SAM" id="Phobius"/>
    </source>
</evidence>
<proteinExistence type="predicted"/>
<evidence type="ECO:0000256" key="2">
    <source>
        <dbReference type="SAM" id="SignalP"/>
    </source>
</evidence>
<feature type="transmembrane region" description="Helical" evidence="1">
    <location>
        <begin position="1614"/>
        <end position="1634"/>
    </location>
</feature>
<name>A0A210R6K3_MIZYE</name>
<comment type="caution">
    <text evidence="4">The sequence shown here is derived from an EMBL/GenBank/DDBJ whole genome shotgun (WGS) entry which is preliminary data.</text>
</comment>
<evidence type="ECO:0000313" key="5">
    <source>
        <dbReference type="Proteomes" id="UP000242188"/>
    </source>
</evidence>
<feature type="chain" id="PRO_5012803957" description="EGF-like domain-containing protein" evidence="2">
    <location>
        <begin position="25"/>
        <end position="1864"/>
    </location>
</feature>
<accession>A0A210R6K3</accession>
<evidence type="ECO:0000313" key="4">
    <source>
        <dbReference type="EMBL" id="OWF56693.1"/>
    </source>
</evidence>
<feature type="domain" description="EGF-like" evidence="3">
    <location>
        <begin position="429"/>
        <end position="442"/>
    </location>
</feature>
<dbReference type="InterPro" id="IPR000742">
    <property type="entry name" value="EGF"/>
</dbReference>
<sequence length="1864" mass="212891">MDNTSRLGIILWIYLSIFVQMTVAEKGFSTVKLRPFDSGYDDELWKPYTGNSLKEDYEPTMEIYRYYQLLNVSSKAAREININIELETKVELLVEEWPGDYAHFELVTYSAFSRAAEPDIKMSHVVVETGRAQHIQLHVGSTFSRTELPGITGGLISAIVLLLSVALFCQGERIQHRKKKRKRCNSVGEPIVATQDHNSVRPTPNSVMLAPVWGQDHPPGEQDTPHRDIIVPHSGDSSEDTQGQVYDNRHGDTSLLKDHVQETVLRTTTNGKSSVLKQNDLKVEAQSLRQPAVNTVTIETTKMSAQVVSSWLCHHVCSSQKILFSNPGKLSKPALVCFCVMFSLAVVYAVQHGTPSKHVLKVFLPQTSLIRRVRSYSESPDLSSLSINTSSLSLVTHVRLMDLRDPCKKNLTACDTYALCEAGFGALKCRCQRGFYLEGNKCQPCTTSVPEGFYMKESCTVDRDVVFRECSKCKGSEYQVATCTTTQNTMCLDVSFPLDHFKWNSTYLKAGNFTPEVHTSKNVFVEKISGMKDVDTPVYVANNQQSMQFTFPRESGLQVKVRVSDIFLVPEYIDLDHTDDSNFFLTDIYQKSELAAHFVQIQNNYCRHPMPDHYKMMLELFRDFTSAARVVSCPTKGTDPPQCPPDYFKDDQYLERSYTTPCPERPGNFSQLRQAPNIIYCSEDTVLLRETFRVTAADVTPLSFPSPECKGYQEECQRCVNKNLCNPSTGLSGDACCSVSCFNKYACLQAFSSACPPQPVKCAAGDLYLFSLEPKFDTIEQRFMCHLQYKKPKKLYKVEYFVTIPHMNFSSAVRTKVIYAENKTYHKFGHNSADYLSFFHDAVSDINNEVIVIGNRFQNGQAKKFKFHKLKEPNDFNRKKRFKVRNHRSDLIPNNVYSTHVQLERPFLYSSSGWSQGGCLAKNFSKIYAPQPMYKSGGIDVEPTIIKIKDRFEYQIAPTSRAPYIRFFLIGNESVLSYYDDLKTTVRNGSLTGSVIWDQWAQKWNITVKGSLTNSPAYLTMDVFDKFMTSYLGLHDILVMPPNNFSITIQLPKTPNVIPDIFIVNINDSVTCHRMSISVIDSPIIVTADLDPSDPELQHEPNFPWIPIIVTLAVAAMVLAGFVVLAIVINSKSGENESFMSRYTFLIVPREEDRMKPDGHPNVQGRPISKVVMVVLLVLYALYAIVFTFSMLLGMFYMVQSPLVSNLTIVSNTSAKIQEAVGKHFREMEDFESQQVTRMFNQTHDRLQACSHHLKENAEKIFHDVYNSIEKDIKTLYSQNGTLHHLLVGILEERSKTVRVKIDVYFENCNNAIQTYFESFLDKYVGFLHDVSNVAWLSNPRTLFMDQEGIFDTRLSLTEDVTEFLQWLEIEKVSSVLEVKERLIARLQRSLPNVEIEIPLDKDVGVISKSALDWTTIKSQVYQKHFVLRQQTFYRRGGETEAVNTSVHTHNAMAEQAASKASLMSGMKGVLLPVFICVFIVMDIFLLLYRFTWLRQMFQKAKLGAEEKIPTDSVAKKIHFMLTGHESDHPYDPLDNPYHYYIENKEDIWNGKNDLYLKFCRASPKSKEDILLEIWNHKKRQKHTGTATSEEECLCVYSFIRLLKLLYKHLISPILWRFVLVGSFVLIICIVIKASDDLVTLETATFLMDTRSTLPQFHRQIEVTNNLLSDLHLYTNDFIQDFQSMVDMEVKFGNNLLKDIASQQKTALQSVLTQLCTTNYTLCATPFPDVHLADTLLACNFLPVSVQYFKDFNDQKFMEYLHAELFPLVSILRQLLFNTCYILFAYACLMLISHIFIRVVLLYLKKTSRLPRVFMFLVSNANDCWKEHHVNNPNKDIYRSNSWIESCESGVVGDMDDHLREPNA</sequence>
<feature type="transmembrane region" description="Helical" evidence="1">
    <location>
        <begin position="1470"/>
        <end position="1489"/>
    </location>
</feature>
<keyword evidence="5" id="KW-1185">Reference proteome</keyword>
<feature type="transmembrane region" description="Helical" evidence="1">
    <location>
        <begin position="1171"/>
        <end position="1199"/>
    </location>
</feature>
<gene>
    <name evidence="4" type="ORF">KP79_PYT20149</name>
</gene>
<protein>
    <recommendedName>
        <fullName evidence="3">EGF-like domain-containing protein</fullName>
    </recommendedName>
</protein>
<keyword evidence="2" id="KW-0732">Signal</keyword>
<keyword evidence="1" id="KW-0472">Membrane</keyword>
<feature type="transmembrane region" description="Helical" evidence="1">
    <location>
        <begin position="1105"/>
        <end position="1129"/>
    </location>
</feature>
<dbReference type="PROSITE" id="PS01186">
    <property type="entry name" value="EGF_2"/>
    <property type="match status" value="1"/>
</dbReference>
<dbReference type="Proteomes" id="UP000242188">
    <property type="component" value="Unassembled WGS sequence"/>
</dbReference>
<evidence type="ECO:0000259" key="3">
    <source>
        <dbReference type="PROSITE" id="PS01186"/>
    </source>
</evidence>
<feature type="transmembrane region" description="Helical" evidence="1">
    <location>
        <begin position="1781"/>
        <end position="1804"/>
    </location>
</feature>